<sequence length="72" mass="7546">MLKVLTAELLAVIREFAPVARTAVVADPAPARVAGRPESDTDSGPRPLSEVGDVHRPAPQGWPGDRPGPRLG</sequence>
<dbReference type="KEGG" id="shaw:CEB94_03495"/>
<accession>A0A6G5R7H9</accession>
<protein>
    <submittedName>
        <fullName evidence="2">Uncharacterized protein</fullName>
    </submittedName>
</protein>
<feature type="region of interest" description="Disordered" evidence="1">
    <location>
        <begin position="27"/>
        <end position="72"/>
    </location>
</feature>
<dbReference type="EMBL" id="CP021978">
    <property type="protein sequence ID" value="QCD54038.1"/>
    <property type="molecule type" value="Genomic_DNA"/>
</dbReference>
<evidence type="ECO:0000313" key="3">
    <source>
        <dbReference type="Proteomes" id="UP000495940"/>
    </source>
</evidence>
<keyword evidence="3" id="KW-1185">Reference proteome</keyword>
<reference evidence="2 3" key="1">
    <citation type="submission" date="2017-06" db="EMBL/GenBank/DDBJ databases">
        <title>Complete Genome Sequence of Streptomyces hawaiiensis NRRL 15010 and insights into acyldepsipeptides biosynthesis.</title>
        <authorList>
            <person name="Mariita R.M."/>
            <person name="Sello J.K."/>
        </authorList>
    </citation>
    <scope>NUCLEOTIDE SEQUENCE [LARGE SCALE GENOMIC DNA]</scope>
    <source>
        <strain evidence="2 3">ATCC 12236</strain>
    </source>
</reference>
<dbReference type="Proteomes" id="UP000495940">
    <property type="component" value="Chromosome"/>
</dbReference>
<dbReference type="AlphaFoldDB" id="A0A6G5R7H9"/>
<evidence type="ECO:0000313" key="2">
    <source>
        <dbReference type="EMBL" id="QCD54038.1"/>
    </source>
</evidence>
<proteinExistence type="predicted"/>
<name>A0A6G5R7H9_9ACTN</name>
<organism evidence="2 3">
    <name type="scientific">Streptomyces hawaiiensis</name>
    <dbReference type="NCBI Taxonomy" id="67305"/>
    <lineage>
        <taxon>Bacteria</taxon>
        <taxon>Bacillati</taxon>
        <taxon>Actinomycetota</taxon>
        <taxon>Actinomycetes</taxon>
        <taxon>Kitasatosporales</taxon>
        <taxon>Streptomycetaceae</taxon>
        <taxon>Streptomyces</taxon>
    </lineage>
</organism>
<evidence type="ECO:0000256" key="1">
    <source>
        <dbReference type="SAM" id="MobiDB-lite"/>
    </source>
</evidence>
<feature type="compositionally biased region" description="Low complexity" evidence="1">
    <location>
        <begin position="27"/>
        <end position="36"/>
    </location>
</feature>
<gene>
    <name evidence="2" type="ORF">CEB94_03495</name>
</gene>